<accession>A0AAQ3RTC4</accession>
<dbReference type="Proteomes" id="UP001374535">
    <property type="component" value="Chromosome 7"/>
</dbReference>
<dbReference type="AlphaFoldDB" id="A0AAQ3RTC4"/>
<keyword evidence="2" id="KW-1185">Reference proteome</keyword>
<organism evidence="1 2">
    <name type="scientific">Vigna mungo</name>
    <name type="common">Black gram</name>
    <name type="synonym">Phaseolus mungo</name>
    <dbReference type="NCBI Taxonomy" id="3915"/>
    <lineage>
        <taxon>Eukaryota</taxon>
        <taxon>Viridiplantae</taxon>
        <taxon>Streptophyta</taxon>
        <taxon>Embryophyta</taxon>
        <taxon>Tracheophyta</taxon>
        <taxon>Spermatophyta</taxon>
        <taxon>Magnoliopsida</taxon>
        <taxon>eudicotyledons</taxon>
        <taxon>Gunneridae</taxon>
        <taxon>Pentapetalae</taxon>
        <taxon>rosids</taxon>
        <taxon>fabids</taxon>
        <taxon>Fabales</taxon>
        <taxon>Fabaceae</taxon>
        <taxon>Papilionoideae</taxon>
        <taxon>50 kb inversion clade</taxon>
        <taxon>NPAAA clade</taxon>
        <taxon>indigoferoid/millettioid clade</taxon>
        <taxon>Phaseoleae</taxon>
        <taxon>Vigna</taxon>
    </lineage>
</organism>
<dbReference type="EMBL" id="CP144694">
    <property type="protein sequence ID" value="WVZ03511.1"/>
    <property type="molecule type" value="Genomic_DNA"/>
</dbReference>
<evidence type="ECO:0000313" key="2">
    <source>
        <dbReference type="Proteomes" id="UP001374535"/>
    </source>
</evidence>
<proteinExistence type="predicted"/>
<sequence>MMMAIGLLTPYIYLHPATVTTNKLPITYPATIPSTIKNSLRDISCPRIGVGAVSAMYIGAACIASPIPMPYISRPSTNTGKSGANAVTRAPTKYSNAAKMSSLLLPKKSATLKANTEPIKAPYNDPLVCKR</sequence>
<reference evidence="1 2" key="1">
    <citation type="journal article" date="2023" name="Life. Sci Alliance">
        <title>Evolutionary insights into 3D genome organization and epigenetic landscape of Vigna mungo.</title>
        <authorList>
            <person name="Junaid A."/>
            <person name="Singh B."/>
            <person name="Bhatia S."/>
        </authorList>
    </citation>
    <scope>NUCLEOTIDE SEQUENCE [LARGE SCALE GENOMIC DNA]</scope>
    <source>
        <strain evidence="1">Urdbean</strain>
    </source>
</reference>
<gene>
    <name evidence="1" type="ORF">V8G54_024317</name>
</gene>
<evidence type="ECO:0000313" key="1">
    <source>
        <dbReference type="EMBL" id="WVZ03511.1"/>
    </source>
</evidence>
<protein>
    <submittedName>
        <fullName evidence="1">Uncharacterized protein</fullName>
    </submittedName>
</protein>
<name>A0AAQ3RTC4_VIGMU</name>